<evidence type="ECO:0000313" key="4">
    <source>
        <dbReference type="Proteomes" id="UP001385951"/>
    </source>
</evidence>
<evidence type="ECO:0008006" key="5">
    <source>
        <dbReference type="Google" id="ProtNLM"/>
    </source>
</evidence>
<feature type="compositionally biased region" description="Low complexity" evidence="1">
    <location>
        <begin position="415"/>
        <end position="438"/>
    </location>
</feature>
<proteinExistence type="predicted"/>
<dbReference type="AlphaFoldDB" id="A0AAW0FWK8"/>
<evidence type="ECO:0000313" key="3">
    <source>
        <dbReference type="EMBL" id="KAK7685575.1"/>
    </source>
</evidence>
<keyword evidence="2" id="KW-1133">Transmembrane helix</keyword>
<feature type="transmembrane region" description="Helical" evidence="2">
    <location>
        <begin position="448"/>
        <end position="470"/>
    </location>
</feature>
<evidence type="ECO:0000256" key="1">
    <source>
        <dbReference type="SAM" id="MobiDB-lite"/>
    </source>
</evidence>
<dbReference type="Proteomes" id="UP001385951">
    <property type="component" value="Unassembled WGS sequence"/>
</dbReference>
<protein>
    <recommendedName>
        <fullName evidence="5">Mannan endo-1,6-alpha-mannosidase</fullName>
    </recommendedName>
</protein>
<name>A0AAW0FWK8_9APHY</name>
<accession>A0AAW0FWK8</accession>
<comment type="caution">
    <text evidence="3">The sequence shown here is derived from an EMBL/GenBank/DDBJ whole genome shotgun (WGS) entry which is preliminary data.</text>
</comment>
<keyword evidence="2" id="KW-0812">Transmembrane</keyword>
<organism evidence="3 4">
    <name type="scientific">Cerrena zonata</name>
    <dbReference type="NCBI Taxonomy" id="2478898"/>
    <lineage>
        <taxon>Eukaryota</taxon>
        <taxon>Fungi</taxon>
        <taxon>Dikarya</taxon>
        <taxon>Basidiomycota</taxon>
        <taxon>Agaricomycotina</taxon>
        <taxon>Agaricomycetes</taxon>
        <taxon>Polyporales</taxon>
        <taxon>Cerrenaceae</taxon>
        <taxon>Cerrena</taxon>
    </lineage>
</organism>
<keyword evidence="4" id="KW-1185">Reference proteome</keyword>
<gene>
    <name evidence="3" type="ORF">QCA50_011442</name>
</gene>
<feature type="region of interest" description="Disordered" evidence="1">
    <location>
        <begin position="415"/>
        <end position="439"/>
    </location>
</feature>
<dbReference type="EMBL" id="JASBNA010000020">
    <property type="protein sequence ID" value="KAK7685575.1"/>
    <property type="molecule type" value="Genomic_DNA"/>
</dbReference>
<reference evidence="3 4" key="1">
    <citation type="submission" date="2022-09" db="EMBL/GenBank/DDBJ databases">
        <authorList>
            <person name="Palmer J.M."/>
        </authorList>
    </citation>
    <scope>NUCLEOTIDE SEQUENCE [LARGE SCALE GENOMIC DNA]</scope>
    <source>
        <strain evidence="3 4">DSM 7382</strain>
    </source>
</reference>
<evidence type="ECO:0000256" key="2">
    <source>
        <dbReference type="SAM" id="Phobius"/>
    </source>
</evidence>
<sequence length="671" mass="72637">MLMKNQYPKDPSREDMHVVIVGIFLNEVYKLGVSYVSLSQTFPIPSSWTAAGNLSNDDFTVILNRSQSAIDTLKPYFNLSTCTIGDLSFSHTADVFSAVALYDQISGGGPLYQDWVKSCFESVSVKTGFNFYALAPAKKANSDAIAWGLAAARAARAYSDEAPFFFNISDILWQQTNKYTVNITTTNLGCTSTLQGGISENPDTPDNPQVNANTTVGFAALSAYLFKQSIPRQTQYANAFRNATDYIYRNIYDNTSNIVLPSPCASIDTVVPSDSGLLIEALRVWRGNETHFNLSSLINGTISANWTGPDGTMLDSTESEQDDPTSKGRLISSLHEALGSMNQDIVNLTERFIKIQYHSVVSTVSVHAGINFYSHNWTLGSVATELELRGQLAAIDVMNSAASIKAGACQYPCTTKPTTSSLSSPGSSSTASASGVADSSHRLRNATVGGISAGAFALGLIVATVVAVLWCRRQTSRRRRDMITMSRTKTMYSPESGNSIRPQASQSQPDLLQSRYMVPLLPTHHSVPSSDTTDDTVTVSNLDSSMITDDVKQQNPFRRHSRSHVRSLSQPALVPSFIPSQPPNLSTSQPIFYSLNNTLPEATATESRPRNPFRKTLPEETTLISFDDSPFPFPNVSGSAVTTHIPNDLDGVDIGVSGASVNSSSVFGHAI</sequence>
<keyword evidence="2" id="KW-0472">Membrane</keyword>